<keyword evidence="4" id="KW-0238">DNA-binding</keyword>
<keyword evidence="13" id="KW-1185">Reference proteome</keyword>
<dbReference type="Proteomes" id="UP000279541">
    <property type="component" value="Chromosome"/>
</dbReference>
<dbReference type="Gene3D" id="2.60.120.10">
    <property type="entry name" value="Jelly Rolls"/>
    <property type="match status" value="1"/>
</dbReference>
<dbReference type="InterPro" id="IPR011006">
    <property type="entry name" value="CheY-like_superfamily"/>
</dbReference>
<dbReference type="SMART" id="SM00448">
    <property type="entry name" value="REC"/>
    <property type="match status" value="1"/>
</dbReference>
<dbReference type="PRINTS" id="PR00034">
    <property type="entry name" value="HTHCRP"/>
</dbReference>
<dbReference type="PROSITE" id="PS51063">
    <property type="entry name" value="HTH_CRP_2"/>
    <property type="match status" value="1"/>
</dbReference>
<dbReference type="InterPro" id="IPR000595">
    <property type="entry name" value="cNMP-bd_dom"/>
</dbReference>
<evidence type="ECO:0000259" key="8">
    <source>
        <dbReference type="PROSITE" id="PS50110"/>
    </source>
</evidence>
<dbReference type="InterPro" id="IPR001789">
    <property type="entry name" value="Sig_transdc_resp-reg_receiver"/>
</dbReference>
<evidence type="ECO:0000313" key="11">
    <source>
        <dbReference type="EMBL" id="SIS27726.1"/>
    </source>
</evidence>
<evidence type="ECO:0000256" key="5">
    <source>
        <dbReference type="ARBA" id="ARBA00023163"/>
    </source>
</evidence>
<sequence length="350" mass="40113">MEKIQILIIEDNEDIRESTSEILELANYQVYQASNGKQGIDLAIKHIPDIILCDIMMPELDGYGVLHLLNKREDTALIPFIFITAKADRIEIRKGIEMGADDYLTKPYDDIELLNAIESRLKKRERQRNIYSSNLTQITNLFQASHGLEELQKAFNERKIKSFKKKQVIYYEGDAASTVYLMISGSVKTTKMTEDGKEFMTGVYGAEDYFGITSLFAGKEYKETAEVLEEATLCSVPREVIDQLFYKYPDVAEKFIKILAGNVISHEEQLLQLAYFSVRKRMAEVLLKLHTKHPQTENFEISRENLASMAGMAIETVSRILSDFKEENLIDRNAGRITILDISRLQKLKN</sequence>
<dbReference type="PANTHER" id="PTHR48111">
    <property type="entry name" value="REGULATOR OF RPOS"/>
    <property type="match status" value="1"/>
</dbReference>
<dbReference type="GO" id="GO:0032993">
    <property type="term" value="C:protein-DNA complex"/>
    <property type="evidence" value="ECO:0007669"/>
    <property type="project" value="TreeGrafter"/>
</dbReference>
<accession>A0A1N7HSD2</accession>
<dbReference type="InterPro" id="IPR018490">
    <property type="entry name" value="cNMP-bd_dom_sf"/>
</dbReference>
<evidence type="ECO:0000256" key="2">
    <source>
        <dbReference type="ARBA" id="ARBA00023012"/>
    </source>
</evidence>
<feature type="domain" description="Response regulatory" evidence="8">
    <location>
        <begin position="5"/>
        <end position="121"/>
    </location>
</feature>
<dbReference type="GO" id="GO:0005829">
    <property type="term" value="C:cytosol"/>
    <property type="evidence" value="ECO:0007669"/>
    <property type="project" value="TreeGrafter"/>
</dbReference>
<dbReference type="EMBL" id="CP033926">
    <property type="protein sequence ID" value="AZA99283.1"/>
    <property type="molecule type" value="Genomic_DNA"/>
</dbReference>
<dbReference type="PROSITE" id="PS50042">
    <property type="entry name" value="CNMP_BINDING_3"/>
    <property type="match status" value="1"/>
</dbReference>
<evidence type="ECO:0000313" key="12">
    <source>
        <dbReference type="Proteomes" id="UP000186106"/>
    </source>
</evidence>
<dbReference type="SUPFAM" id="SSF51206">
    <property type="entry name" value="cAMP-binding domain-like"/>
    <property type="match status" value="1"/>
</dbReference>
<gene>
    <name evidence="10" type="ORF">EG359_06545</name>
    <name evidence="11" type="ORF">SAMN05421768_10148</name>
</gene>
<feature type="modified residue" description="4-aspartylphosphate" evidence="6">
    <location>
        <position position="54"/>
    </location>
</feature>
<dbReference type="GO" id="GO:0016301">
    <property type="term" value="F:kinase activity"/>
    <property type="evidence" value="ECO:0007669"/>
    <property type="project" value="UniProtKB-KW"/>
</dbReference>
<evidence type="ECO:0000313" key="10">
    <source>
        <dbReference type="EMBL" id="AZA99283.1"/>
    </source>
</evidence>
<dbReference type="Pfam" id="PF00072">
    <property type="entry name" value="Response_reg"/>
    <property type="match status" value="1"/>
</dbReference>
<dbReference type="GO" id="GO:0000976">
    <property type="term" value="F:transcription cis-regulatory region binding"/>
    <property type="evidence" value="ECO:0007669"/>
    <property type="project" value="TreeGrafter"/>
</dbReference>
<protein>
    <submittedName>
        <fullName evidence="10">Response regulator</fullName>
    </submittedName>
    <submittedName>
        <fullName evidence="11">cAMP-binding domain of CRP or a regulatory subunit of cAMP-dependent protein kinases</fullName>
    </submittedName>
</protein>
<dbReference type="Gene3D" id="3.40.50.2300">
    <property type="match status" value="1"/>
</dbReference>
<dbReference type="Pfam" id="PF00027">
    <property type="entry name" value="cNMP_binding"/>
    <property type="match status" value="1"/>
</dbReference>
<keyword evidence="11" id="KW-0418">Kinase</keyword>
<dbReference type="GO" id="GO:0006355">
    <property type="term" value="P:regulation of DNA-templated transcription"/>
    <property type="evidence" value="ECO:0007669"/>
    <property type="project" value="InterPro"/>
</dbReference>
<dbReference type="SMART" id="SM00100">
    <property type="entry name" value="cNMP"/>
    <property type="match status" value="1"/>
</dbReference>
<dbReference type="InterPro" id="IPR014710">
    <property type="entry name" value="RmlC-like_jellyroll"/>
</dbReference>
<evidence type="ECO:0000256" key="4">
    <source>
        <dbReference type="ARBA" id="ARBA00023125"/>
    </source>
</evidence>
<organism evidence="11 12">
    <name type="scientific">Chryseobacterium joostei</name>
    <dbReference type="NCBI Taxonomy" id="112234"/>
    <lineage>
        <taxon>Bacteria</taxon>
        <taxon>Pseudomonadati</taxon>
        <taxon>Bacteroidota</taxon>
        <taxon>Flavobacteriia</taxon>
        <taxon>Flavobacteriales</taxon>
        <taxon>Weeksellaceae</taxon>
        <taxon>Chryseobacterium group</taxon>
        <taxon>Chryseobacterium</taxon>
    </lineage>
</organism>
<dbReference type="InterPro" id="IPR036390">
    <property type="entry name" value="WH_DNA-bd_sf"/>
</dbReference>
<keyword evidence="5" id="KW-0804">Transcription</keyword>
<dbReference type="InterPro" id="IPR012318">
    <property type="entry name" value="HTH_CRP"/>
</dbReference>
<dbReference type="CDD" id="cd17574">
    <property type="entry name" value="REC_OmpR"/>
    <property type="match status" value="1"/>
</dbReference>
<dbReference type="Gene3D" id="1.10.10.10">
    <property type="entry name" value="Winged helix-like DNA-binding domain superfamily/Winged helix DNA-binding domain"/>
    <property type="match status" value="1"/>
</dbReference>
<dbReference type="STRING" id="112234.SAMN05421768_10148"/>
<feature type="domain" description="Cyclic nucleotide-binding" evidence="7">
    <location>
        <begin position="149"/>
        <end position="262"/>
    </location>
</feature>
<dbReference type="EMBL" id="FTNZ01000001">
    <property type="protein sequence ID" value="SIS27726.1"/>
    <property type="molecule type" value="Genomic_DNA"/>
</dbReference>
<evidence type="ECO:0000259" key="7">
    <source>
        <dbReference type="PROSITE" id="PS50042"/>
    </source>
</evidence>
<dbReference type="SUPFAM" id="SSF52172">
    <property type="entry name" value="CheY-like"/>
    <property type="match status" value="1"/>
</dbReference>
<feature type="domain" description="HTH crp-type" evidence="9">
    <location>
        <begin position="276"/>
        <end position="343"/>
    </location>
</feature>
<reference evidence="11 12" key="1">
    <citation type="submission" date="2017-01" db="EMBL/GenBank/DDBJ databases">
        <authorList>
            <person name="Mah S.A."/>
            <person name="Swanson W.J."/>
            <person name="Moy G.W."/>
            <person name="Vacquier V.D."/>
        </authorList>
    </citation>
    <scope>NUCLEOTIDE SEQUENCE [LARGE SCALE GENOMIC DNA]</scope>
    <source>
        <strain evidence="11 12">DSM 16927</strain>
    </source>
</reference>
<dbReference type="KEGG" id="cjt:EG359_06545"/>
<dbReference type="RefSeq" id="WP_076350835.1">
    <property type="nucleotide sequence ID" value="NZ_CP033926.1"/>
</dbReference>
<dbReference type="PANTHER" id="PTHR48111:SF4">
    <property type="entry name" value="DNA-BINDING DUAL TRANSCRIPTIONAL REGULATOR OMPR"/>
    <property type="match status" value="1"/>
</dbReference>
<dbReference type="InterPro" id="IPR039420">
    <property type="entry name" value="WalR-like"/>
</dbReference>
<keyword evidence="1 6" id="KW-0597">Phosphoprotein</keyword>
<dbReference type="PROSITE" id="PS50110">
    <property type="entry name" value="RESPONSE_REGULATORY"/>
    <property type="match status" value="1"/>
</dbReference>
<keyword evidence="2" id="KW-0902">Two-component regulatory system</keyword>
<proteinExistence type="predicted"/>
<dbReference type="InterPro" id="IPR036388">
    <property type="entry name" value="WH-like_DNA-bd_sf"/>
</dbReference>
<keyword evidence="3" id="KW-0805">Transcription regulation</keyword>
<evidence type="ECO:0000256" key="6">
    <source>
        <dbReference type="PROSITE-ProRule" id="PRU00169"/>
    </source>
</evidence>
<evidence type="ECO:0000256" key="1">
    <source>
        <dbReference type="ARBA" id="ARBA00022553"/>
    </source>
</evidence>
<evidence type="ECO:0000259" key="9">
    <source>
        <dbReference type="PROSITE" id="PS51063"/>
    </source>
</evidence>
<name>A0A1N7HSD2_9FLAO</name>
<dbReference type="OrthoDB" id="9127033at2"/>
<dbReference type="SUPFAM" id="SSF46785">
    <property type="entry name" value="Winged helix' DNA-binding domain"/>
    <property type="match status" value="1"/>
</dbReference>
<reference evidence="10 13" key="2">
    <citation type="submission" date="2018-11" db="EMBL/GenBank/DDBJ databases">
        <title>Proposal to divide the Flavobacteriaceae and reorganize its genera based on Amino Acid Identity values calculated from whole genome sequences.</title>
        <authorList>
            <person name="Nicholson A.C."/>
            <person name="Gulvik C.A."/>
            <person name="Whitney A.M."/>
            <person name="Humrighouse B.W."/>
            <person name="Bell M."/>
            <person name="Holmes B."/>
            <person name="Steigerwalt A.G."/>
            <person name="Villarma A."/>
            <person name="Sheth M."/>
            <person name="Batra D."/>
            <person name="Pryor J."/>
            <person name="Bernardet J.-F."/>
            <person name="Hugo C."/>
            <person name="Kampfer P."/>
            <person name="Newman J."/>
            <person name="McQuiston J.R."/>
        </authorList>
    </citation>
    <scope>NUCLEOTIDE SEQUENCE [LARGE SCALE GENOMIC DNA]</scope>
    <source>
        <strain evidence="10 13">DSM 16927</strain>
    </source>
</reference>
<dbReference type="SMART" id="SM00419">
    <property type="entry name" value="HTH_CRP"/>
    <property type="match status" value="1"/>
</dbReference>
<dbReference type="AlphaFoldDB" id="A0A1N7HSD2"/>
<keyword evidence="11" id="KW-0808">Transferase</keyword>
<evidence type="ECO:0000256" key="3">
    <source>
        <dbReference type="ARBA" id="ARBA00023015"/>
    </source>
</evidence>
<dbReference type="CDD" id="cd00038">
    <property type="entry name" value="CAP_ED"/>
    <property type="match status" value="1"/>
</dbReference>
<dbReference type="GO" id="GO:0000156">
    <property type="term" value="F:phosphorelay response regulator activity"/>
    <property type="evidence" value="ECO:0007669"/>
    <property type="project" value="TreeGrafter"/>
</dbReference>
<dbReference type="Pfam" id="PF13545">
    <property type="entry name" value="HTH_Crp_2"/>
    <property type="match status" value="1"/>
</dbReference>
<evidence type="ECO:0000313" key="13">
    <source>
        <dbReference type="Proteomes" id="UP000279541"/>
    </source>
</evidence>
<dbReference type="Proteomes" id="UP000186106">
    <property type="component" value="Unassembled WGS sequence"/>
</dbReference>